<dbReference type="InterPro" id="IPR019787">
    <property type="entry name" value="Znf_PHD-finger"/>
</dbReference>
<keyword evidence="11" id="KW-1185">Reference proteome</keyword>
<evidence type="ECO:0000313" key="9">
    <source>
        <dbReference type="EMBL" id="KAF0689128.1"/>
    </source>
</evidence>
<dbReference type="InterPro" id="IPR001841">
    <property type="entry name" value="Znf_RING"/>
</dbReference>
<dbReference type="Proteomes" id="UP000332933">
    <property type="component" value="Unassembled WGS sequence"/>
</dbReference>
<dbReference type="InterPro" id="IPR017907">
    <property type="entry name" value="Znf_RING_CS"/>
</dbReference>
<keyword evidence="3" id="KW-0862">Zinc</keyword>
<evidence type="ECO:0000256" key="3">
    <source>
        <dbReference type="ARBA" id="ARBA00022833"/>
    </source>
</evidence>
<reference evidence="9" key="2">
    <citation type="submission" date="2019-06" db="EMBL/GenBank/DDBJ databases">
        <title>Genomics analysis of Aphanomyces spp. identifies a new class of oomycete effector associated with host adaptation.</title>
        <authorList>
            <person name="Gaulin E."/>
        </authorList>
    </citation>
    <scope>NUCLEOTIDE SEQUENCE</scope>
    <source>
        <strain evidence="9">CBS 578.67</strain>
    </source>
</reference>
<dbReference type="InterPro" id="IPR050690">
    <property type="entry name" value="JHDM1_Histone_Demethylase"/>
</dbReference>
<dbReference type="EMBL" id="VJMH01006520">
    <property type="protein sequence ID" value="KAF0689128.1"/>
    <property type="molecule type" value="Genomic_DNA"/>
</dbReference>
<dbReference type="SMART" id="SM00249">
    <property type="entry name" value="PHD"/>
    <property type="match status" value="1"/>
</dbReference>
<dbReference type="Pfam" id="PF00628">
    <property type="entry name" value="PHD"/>
    <property type="match status" value="1"/>
</dbReference>
<feature type="region of interest" description="Disordered" evidence="5">
    <location>
        <begin position="878"/>
        <end position="897"/>
    </location>
</feature>
<dbReference type="OrthoDB" id="436852at2759"/>
<evidence type="ECO:0000256" key="6">
    <source>
        <dbReference type="SAM" id="SignalP"/>
    </source>
</evidence>
<dbReference type="Gene3D" id="2.60.120.650">
    <property type="entry name" value="Cupin"/>
    <property type="match status" value="1"/>
</dbReference>
<evidence type="ECO:0000259" key="8">
    <source>
        <dbReference type="PROSITE" id="PS50089"/>
    </source>
</evidence>
<dbReference type="InterPro" id="IPR019786">
    <property type="entry name" value="Zinc_finger_PHD-type_CS"/>
</dbReference>
<reference evidence="10 11" key="1">
    <citation type="submission" date="2019-03" db="EMBL/GenBank/DDBJ databases">
        <authorList>
            <person name="Gaulin E."/>
            <person name="Dumas B."/>
        </authorList>
    </citation>
    <scope>NUCLEOTIDE SEQUENCE [LARGE SCALE GENOMIC DNA]</scope>
    <source>
        <strain evidence="10">CBS 568.67</strain>
    </source>
</reference>
<dbReference type="EMBL" id="CAADRA010006541">
    <property type="protein sequence ID" value="VFT96114.1"/>
    <property type="molecule type" value="Genomic_DNA"/>
</dbReference>
<evidence type="ECO:0000256" key="5">
    <source>
        <dbReference type="SAM" id="MobiDB-lite"/>
    </source>
</evidence>
<organism evidence="10 11">
    <name type="scientific">Aphanomyces stellatus</name>
    <dbReference type="NCBI Taxonomy" id="120398"/>
    <lineage>
        <taxon>Eukaryota</taxon>
        <taxon>Sar</taxon>
        <taxon>Stramenopiles</taxon>
        <taxon>Oomycota</taxon>
        <taxon>Saprolegniomycetes</taxon>
        <taxon>Saprolegniales</taxon>
        <taxon>Verrucalvaceae</taxon>
        <taxon>Aphanomyces</taxon>
    </lineage>
</organism>
<keyword evidence="2 4" id="KW-0863">Zinc-finger</keyword>
<dbReference type="InterPro" id="IPR011011">
    <property type="entry name" value="Znf_FYVE_PHD"/>
</dbReference>
<dbReference type="GO" id="GO:0008270">
    <property type="term" value="F:zinc ion binding"/>
    <property type="evidence" value="ECO:0007669"/>
    <property type="project" value="UniProtKB-KW"/>
</dbReference>
<keyword evidence="1" id="KW-0479">Metal-binding</keyword>
<evidence type="ECO:0000259" key="7">
    <source>
        <dbReference type="PROSITE" id="PS50016"/>
    </source>
</evidence>
<feature type="domain" description="RING-type" evidence="8">
    <location>
        <begin position="1174"/>
        <end position="1219"/>
    </location>
</feature>
<dbReference type="PANTHER" id="PTHR23123">
    <property type="entry name" value="PHD/F-BOX CONTAINING PROTEIN"/>
    <property type="match status" value="1"/>
</dbReference>
<dbReference type="PROSITE" id="PS00518">
    <property type="entry name" value="ZF_RING_1"/>
    <property type="match status" value="1"/>
</dbReference>
<feature type="chain" id="PRO_5036116445" evidence="6">
    <location>
        <begin position="22"/>
        <end position="1332"/>
    </location>
</feature>
<accession>A0A485LD33</accession>
<proteinExistence type="predicted"/>
<evidence type="ECO:0000256" key="2">
    <source>
        <dbReference type="ARBA" id="ARBA00022771"/>
    </source>
</evidence>
<protein>
    <submittedName>
        <fullName evidence="10">Aste57867_19400 protein</fullName>
    </submittedName>
</protein>
<dbReference type="PROSITE" id="PS50016">
    <property type="entry name" value="ZF_PHD_2"/>
    <property type="match status" value="1"/>
</dbReference>
<evidence type="ECO:0000256" key="4">
    <source>
        <dbReference type="PROSITE-ProRule" id="PRU00175"/>
    </source>
</evidence>
<evidence type="ECO:0000256" key="1">
    <source>
        <dbReference type="ARBA" id="ARBA00022723"/>
    </source>
</evidence>
<dbReference type="PROSITE" id="PS01359">
    <property type="entry name" value="ZF_PHD_1"/>
    <property type="match status" value="1"/>
</dbReference>
<dbReference type="Gene3D" id="3.30.40.10">
    <property type="entry name" value="Zinc/RING finger domain, C3HC4 (zinc finger)"/>
    <property type="match status" value="1"/>
</dbReference>
<feature type="domain" description="PHD-type" evidence="7">
    <location>
        <begin position="375"/>
        <end position="426"/>
    </location>
</feature>
<name>A0A485LD33_9STRA</name>
<evidence type="ECO:0000313" key="10">
    <source>
        <dbReference type="EMBL" id="VFT96114.1"/>
    </source>
</evidence>
<dbReference type="SMART" id="SM00184">
    <property type="entry name" value="RING"/>
    <property type="match status" value="2"/>
</dbReference>
<dbReference type="PROSITE" id="PS50089">
    <property type="entry name" value="ZF_RING_2"/>
    <property type="match status" value="1"/>
</dbReference>
<dbReference type="SUPFAM" id="SSF57903">
    <property type="entry name" value="FYVE/PHD zinc finger"/>
    <property type="match status" value="1"/>
</dbReference>
<dbReference type="InterPro" id="IPR013083">
    <property type="entry name" value="Znf_RING/FYVE/PHD"/>
</dbReference>
<gene>
    <name evidence="10" type="primary">Aste57867_19400</name>
    <name evidence="9" type="ORF">As57867_019336</name>
    <name evidence="10" type="ORF">ASTE57867_19400</name>
</gene>
<keyword evidence="6" id="KW-0732">Signal</keyword>
<feature type="signal peptide" evidence="6">
    <location>
        <begin position="1"/>
        <end position="21"/>
    </location>
</feature>
<dbReference type="InterPro" id="IPR001965">
    <property type="entry name" value="Znf_PHD"/>
</dbReference>
<sequence>MLPCILSCLLVLLAIDNRVASTAGGTTIIVPDPKEAADIDQLHYEKAQSILVAEQVAEITAFSIDLNYYEYNPIPNAKPDYSIGILLDPCHGQDAGCCQDHFGSPAYVIPGSELNIKGLDTIVNEFKVPLDPSVSRIGDIPSVFDAQCFVDAKTGKPYRNITTYNANGVVTFTLDYNSLCIGLHYSAVDLANRPLPACWDSNSSINALSSCHAFDGTTKPNCVSVAYMQTTYIVQCKGKFALDNHCGTFLELHKPGDETILSQTRLFGEFPNGYRTTTLPLFYMGNRSRTVCNGDYEVWWVLRTRFKYVVKFQKKFSIATPLCEFDDVANAYRGYTTLPGKENPLNVHPRTAFQGKMVDQTMTIVASDNNDGGALAVCLCREGYDPRRFMLECAYCEHWFHGSCVQLNEEKAFAISKYACPSCTNKGNQTKYATQAHVLDASLLPLPRQFAALNLKEVLTTPTAAGVDKASDKFHQMLESGMYARSGVRRVSGVNLTATTIQINGFQEPILVEEAVGSVPGLQLPSSPVHVDDLLPILESAKIIKTIDLSSQETRQLSYTDVKSMCTDNQSSDGGSSWSSNIEFPVIDTPLEYQIAPPQGGLSPLFDVCTYRAPLVVHDLDWFQQATAASPEKTFNPNTYMGMYSRHTFRDFSMSASGSSCWLHHVYGLPLTLYLVPPTLSHLEKFVEWRTSATRKHVFLGDLVDKCIKCEVQPNTSILIPAAWMYALYVPSGVSKAAPTADGHAVDATSAVFVTSYFFHGFCMKDQTRVLDMEQSVARKMGTPGRSLGLWPIVASPSQFASPSPEMIMTWIWPAVQRFIHRLKNLHVLTEWEKQGLLAVLPLLRQYDLPAPGDTTIEGLLALLGAKESLLSSMSSTTAAAKTPKAPKKGLPSVGPTSSVASDATSAVTTSANAALAHSFLKRDKKVCKCHLKKCVNCRNCIKRHCICTTQAASSVAGGAAKKVAAATAPSFAVVKDRQPKKKVTPPTTALSMTATTTLVDATPTLHLPPSASITMPQWATDEDEESLRHEATSMWELATDMNQSFFSANELGLNMNGTLELDDAFGIIDMVESSSLFSGYPRDETGPSSTSAATLPSGITIKDELLVASPSPAVSASSAHAFLFGDTSLGGVAVTGDMYYDDNDKDIALDMKDLAGGDMTPNDDGSVRHRASCHRCGNLRKKNVRCLGCPHIFCQKCAEKMVEEHGAQTFIGGCPVCKEMCCCGKNRSTVCRRKFHCYKKCPATKRCNLMSDDMMLKRGDEDQTFKDEDMLMEFPMDDEMGDLDSRSIMAMPSSLAGLDHDSSHGVAAAAASSSLSDCEFEMDLGEMDDSI</sequence>
<evidence type="ECO:0000313" key="11">
    <source>
        <dbReference type="Proteomes" id="UP000332933"/>
    </source>
</evidence>